<evidence type="ECO:0000313" key="3">
    <source>
        <dbReference type="EMBL" id="MFC5194681.1"/>
    </source>
</evidence>
<accession>A0ABW0C4Q3</accession>
<evidence type="ECO:0000313" key="4">
    <source>
        <dbReference type="Proteomes" id="UP001596162"/>
    </source>
</evidence>
<dbReference type="RefSeq" id="WP_248397773.1">
    <property type="nucleotide sequence ID" value="NZ_JBHSLA010000001.1"/>
</dbReference>
<keyword evidence="4" id="KW-1185">Reference proteome</keyword>
<reference evidence="4" key="1">
    <citation type="journal article" date="2019" name="Int. J. Syst. Evol. Microbiol.">
        <title>The Global Catalogue of Microorganisms (GCM) 10K type strain sequencing project: providing services to taxonomists for standard genome sequencing and annotation.</title>
        <authorList>
            <consortium name="The Broad Institute Genomics Platform"/>
            <consortium name="The Broad Institute Genome Sequencing Center for Infectious Disease"/>
            <person name="Wu L."/>
            <person name="Ma J."/>
        </authorList>
    </citation>
    <scope>NUCLEOTIDE SEQUENCE [LARGE SCALE GENOMIC DNA]</scope>
    <source>
        <strain evidence="4">JCM 17978</strain>
    </source>
</reference>
<dbReference type="NCBIfam" id="TIGR01200">
    <property type="entry name" value="GLPGLI"/>
    <property type="match status" value="1"/>
</dbReference>
<protein>
    <submittedName>
        <fullName evidence="3">GLPGLI family protein</fullName>
    </submittedName>
</protein>
<feature type="compositionally biased region" description="Basic and acidic residues" evidence="1">
    <location>
        <begin position="172"/>
        <end position="192"/>
    </location>
</feature>
<dbReference type="InterPro" id="IPR005901">
    <property type="entry name" value="GLPGLI"/>
</dbReference>
<dbReference type="Proteomes" id="UP001596162">
    <property type="component" value="Unassembled WGS sequence"/>
</dbReference>
<dbReference type="Pfam" id="PF09697">
    <property type="entry name" value="Porph_ging"/>
    <property type="match status" value="1"/>
</dbReference>
<dbReference type="EMBL" id="JBHSLA010000001">
    <property type="protein sequence ID" value="MFC5194681.1"/>
    <property type="molecule type" value="Genomic_DNA"/>
</dbReference>
<proteinExistence type="predicted"/>
<sequence length="306" mass="35119">MNQFYKLLAILCLTLSISTYNYAQQDFQGQAYYQTKTTMDLDNWGGRQMSEQQKKQIMERMKTMLEKTYVLTFSQTESTYKEEEKLEAPGSGRGFGMMSSFTGGSQYKNIKDKQMIQEQEFFGKQFLIVDEITELDWELSGETRQIGQYMCFKATAVKKVDEFDWTSMRRRSRDDDKKEDKEKSQDSVKTETDSTATDSTSKDFMADIEVPKEITVTAWYTPQIPVSNGPGEYGGLPGLILEINADRTTMLCSKIVLNPSEKETIKKPTKGKEVTRKEYNAIMKQKMEEMREMYGGRGGRGGGRGR</sequence>
<feature type="chain" id="PRO_5047461061" evidence="2">
    <location>
        <begin position="24"/>
        <end position="306"/>
    </location>
</feature>
<name>A0ABW0C4Q3_9FLAO</name>
<evidence type="ECO:0000256" key="2">
    <source>
        <dbReference type="SAM" id="SignalP"/>
    </source>
</evidence>
<keyword evidence="2" id="KW-0732">Signal</keyword>
<feature type="signal peptide" evidence="2">
    <location>
        <begin position="1"/>
        <end position="23"/>
    </location>
</feature>
<evidence type="ECO:0000256" key="1">
    <source>
        <dbReference type="SAM" id="MobiDB-lite"/>
    </source>
</evidence>
<organism evidence="3 4">
    <name type="scientific">Bizionia hallyeonensis</name>
    <dbReference type="NCBI Taxonomy" id="1123757"/>
    <lineage>
        <taxon>Bacteria</taxon>
        <taxon>Pseudomonadati</taxon>
        <taxon>Bacteroidota</taxon>
        <taxon>Flavobacteriia</taxon>
        <taxon>Flavobacteriales</taxon>
        <taxon>Flavobacteriaceae</taxon>
        <taxon>Bizionia</taxon>
    </lineage>
</organism>
<feature type="region of interest" description="Disordered" evidence="1">
    <location>
        <begin position="170"/>
        <end position="204"/>
    </location>
</feature>
<comment type="caution">
    <text evidence="3">The sequence shown here is derived from an EMBL/GenBank/DDBJ whole genome shotgun (WGS) entry which is preliminary data.</text>
</comment>
<gene>
    <name evidence="3" type="ORF">ACFPH8_05005</name>
</gene>